<dbReference type="CDD" id="cd05471">
    <property type="entry name" value="pepsin_like"/>
    <property type="match status" value="1"/>
</dbReference>
<organism evidence="3 4">
    <name type="scientific">Ancylostoma duodenale</name>
    <dbReference type="NCBI Taxonomy" id="51022"/>
    <lineage>
        <taxon>Eukaryota</taxon>
        <taxon>Metazoa</taxon>
        <taxon>Ecdysozoa</taxon>
        <taxon>Nematoda</taxon>
        <taxon>Chromadorea</taxon>
        <taxon>Rhabditida</taxon>
        <taxon>Rhabditina</taxon>
        <taxon>Rhabditomorpha</taxon>
        <taxon>Strongyloidea</taxon>
        <taxon>Ancylostomatidae</taxon>
        <taxon>Ancylostomatinae</taxon>
        <taxon>Ancylostoma</taxon>
    </lineage>
</organism>
<protein>
    <recommendedName>
        <fullName evidence="2">Peptidase A1 domain-containing protein</fullName>
    </recommendedName>
</protein>
<comment type="similarity">
    <text evidence="1">Belongs to the peptidase A1 family.</text>
</comment>
<dbReference type="PANTHER" id="PTHR47966">
    <property type="entry name" value="BETA-SITE APP-CLEAVING ENZYME, ISOFORM A-RELATED"/>
    <property type="match status" value="1"/>
</dbReference>
<dbReference type="InterPro" id="IPR001461">
    <property type="entry name" value="Aspartic_peptidase_A1"/>
</dbReference>
<sequence length="152" mass="17682">ANRYDEYLRLIDEQERRKSTERYWTWQSLASWYDEYYFGEVEVGTPAQTFYLSMDTGSSVMWLIDGGCVHPICKGYANSGRTKNRFYYDKSTTFNRTSDKFSMNYGTGWAEGFTREDDITYGSMLQCSFRSASGIFLLKGNLKLISPAFEHT</sequence>
<dbReference type="Proteomes" id="UP000054047">
    <property type="component" value="Unassembled WGS sequence"/>
</dbReference>
<dbReference type="EMBL" id="KN778226">
    <property type="protein sequence ID" value="KIH44373.1"/>
    <property type="molecule type" value="Genomic_DNA"/>
</dbReference>
<dbReference type="PANTHER" id="PTHR47966:SF8">
    <property type="entry name" value="ASPARTIC PROTEASE 1-RELATED"/>
    <property type="match status" value="1"/>
</dbReference>
<feature type="non-terminal residue" evidence="3">
    <location>
        <position position="1"/>
    </location>
</feature>
<evidence type="ECO:0000256" key="1">
    <source>
        <dbReference type="ARBA" id="ARBA00007447"/>
    </source>
</evidence>
<evidence type="ECO:0000313" key="3">
    <source>
        <dbReference type="EMBL" id="KIH44373.1"/>
    </source>
</evidence>
<dbReference type="PROSITE" id="PS51767">
    <property type="entry name" value="PEPTIDASE_A1"/>
    <property type="match status" value="1"/>
</dbReference>
<dbReference type="InterPro" id="IPR033121">
    <property type="entry name" value="PEPTIDASE_A1"/>
</dbReference>
<gene>
    <name evidence="3" type="ORF">ANCDUO_25602</name>
</gene>
<dbReference type="GO" id="GO:0004190">
    <property type="term" value="F:aspartic-type endopeptidase activity"/>
    <property type="evidence" value="ECO:0007669"/>
    <property type="project" value="InterPro"/>
</dbReference>
<dbReference type="OrthoDB" id="771136at2759"/>
<accession>A0A0C2BKW2</accession>
<keyword evidence="4" id="KW-1185">Reference proteome</keyword>
<evidence type="ECO:0000259" key="2">
    <source>
        <dbReference type="PROSITE" id="PS51767"/>
    </source>
</evidence>
<reference evidence="3 4" key="1">
    <citation type="submission" date="2013-12" db="EMBL/GenBank/DDBJ databases">
        <title>Draft genome of the parsitic nematode Ancylostoma duodenale.</title>
        <authorList>
            <person name="Mitreva M."/>
        </authorList>
    </citation>
    <scope>NUCLEOTIDE SEQUENCE [LARGE SCALE GENOMIC DNA]</scope>
    <source>
        <strain evidence="3 4">Zhejiang</strain>
    </source>
</reference>
<dbReference type="Gene3D" id="2.40.70.10">
    <property type="entry name" value="Acid Proteases"/>
    <property type="match status" value="1"/>
</dbReference>
<dbReference type="AlphaFoldDB" id="A0A0C2BKW2"/>
<evidence type="ECO:0000313" key="4">
    <source>
        <dbReference type="Proteomes" id="UP000054047"/>
    </source>
</evidence>
<dbReference type="InterPro" id="IPR034164">
    <property type="entry name" value="Pepsin-like_dom"/>
</dbReference>
<dbReference type="Pfam" id="PF00026">
    <property type="entry name" value="Asp"/>
    <property type="match status" value="1"/>
</dbReference>
<dbReference type="SUPFAM" id="SSF50630">
    <property type="entry name" value="Acid proteases"/>
    <property type="match status" value="1"/>
</dbReference>
<dbReference type="InterPro" id="IPR021109">
    <property type="entry name" value="Peptidase_aspartic_dom_sf"/>
</dbReference>
<dbReference type="GO" id="GO:0005764">
    <property type="term" value="C:lysosome"/>
    <property type="evidence" value="ECO:0007669"/>
    <property type="project" value="TreeGrafter"/>
</dbReference>
<name>A0A0C2BKW2_9BILA</name>
<proteinExistence type="inferred from homology"/>
<dbReference type="GO" id="GO:0006508">
    <property type="term" value="P:proteolysis"/>
    <property type="evidence" value="ECO:0007669"/>
    <property type="project" value="InterPro"/>
</dbReference>
<feature type="domain" description="Peptidase A1" evidence="2">
    <location>
        <begin position="37"/>
        <end position="152"/>
    </location>
</feature>